<dbReference type="Pfam" id="PF00132">
    <property type="entry name" value="Hexapep"/>
    <property type="match status" value="1"/>
</dbReference>
<sequence>MIDDILQQDVNEADIERQARLQFLTWERRPADIESAAQQELKDKLSRSAGARIADSAYIASDARIFTTSLSVGERSWIAGHALVRGDIQIGDNCSVNSYACISGTVRCGNGVRIASLVSLVGFNHGFDDPNTPINDQPHSMIGITIGDDVWIGANAVILDGVTIGRGAVIAAGSVVTKDIPELAIAAGVPARTIRRRGEQATAAKSRRSEVEAALRQIGATAAAEWRDVLERYTTPDGYVSTEADGVARARIRHQCDAIEIAAGFGHAPSGDEAVAIVKRLQALQDPQTGFFPDPSRPPDPCKSIRDDSLALYNILAIGYALEIMGDRPLHPILGVEMDAAALCDWLESLPWGTRAWWSGDRIDAIATGLYFNARYFQTGRGREVLLGWLSTHVDRSTGLWGKATAEEGLLQPVNGFYRLTRGAYAQFGVPVPQPEATINSVITNYRNYSGFSGETYTACNLLDTMHPLWLCLKQTDFMREQAEGIAESIIIGTRVRWQTECGFPFADGQPPSLQGTEMWLSTLHIAADLLGLADRFTFIPRGVHRTRATGQGI</sequence>
<evidence type="ECO:0000256" key="2">
    <source>
        <dbReference type="ARBA" id="ARBA00022737"/>
    </source>
</evidence>
<dbReference type="Gene3D" id="2.160.10.10">
    <property type="entry name" value="Hexapeptide repeat proteins"/>
    <property type="match status" value="1"/>
</dbReference>
<organism evidence="4 5">
    <name type="scientific">Agrobacterium tumefaciens</name>
    <dbReference type="NCBI Taxonomy" id="358"/>
    <lineage>
        <taxon>Bacteria</taxon>
        <taxon>Pseudomonadati</taxon>
        <taxon>Pseudomonadota</taxon>
        <taxon>Alphaproteobacteria</taxon>
        <taxon>Hyphomicrobiales</taxon>
        <taxon>Rhizobiaceae</taxon>
        <taxon>Rhizobium/Agrobacterium group</taxon>
        <taxon>Agrobacterium</taxon>
        <taxon>Agrobacterium tumefaciens complex</taxon>
    </lineage>
</organism>
<name>A0AA44F6X9_AGRTU</name>
<dbReference type="Proteomes" id="UP000702952">
    <property type="component" value="Unassembled WGS sequence"/>
</dbReference>
<dbReference type="InterPro" id="IPR018357">
    <property type="entry name" value="Hexapep_transf_CS"/>
</dbReference>
<dbReference type="PROSITE" id="PS00101">
    <property type="entry name" value="HEXAPEP_TRANSFERASES"/>
    <property type="match status" value="1"/>
</dbReference>
<evidence type="ECO:0000313" key="5">
    <source>
        <dbReference type="Proteomes" id="UP000702952"/>
    </source>
</evidence>
<dbReference type="CDD" id="cd04647">
    <property type="entry name" value="LbH_MAT_like"/>
    <property type="match status" value="1"/>
</dbReference>
<evidence type="ECO:0000313" key="4">
    <source>
        <dbReference type="EMBL" id="NTC29699.1"/>
    </source>
</evidence>
<evidence type="ECO:0000256" key="3">
    <source>
        <dbReference type="ARBA" id="ARBA00023315"/>
    </source>
</evidence>
<dbReference type="InterPro" id="IPR001451">
    <property type="entry name" value="Hexapep"/>
</dbReference>
<evidence type="ECO:0000256" key="1">
    <source>
        <dbReference type="ARBA" id="ARBA00022679"/>
    </source>
</evidence>
<dbReference type="InterPro" id="IPR051159">
    <property type="entry name" value="Hexapeptide_acetyltransf"/>
</dbReference>
<accession>A0AA44F6X9</accession>
<dbReference type="GO" id="GO:0016746">
    <property type="term" value="F:acyltransferase activity"/>
    <property type="evidence" value="ECO:0007669"/>
    <property type="project" value="UniProtKB-KW"/>
</dbReference>
<dbReference type="InterPro" id="IPR011004">
    <property type="entry name" value="Trimer_LpxA-like_sf"/>
</dbReference>
<dbReference type="PANTHER" id="PTHR23416:SF78">
    <property type="entry name" value="LIPOPOLYSACCHARIDE BIOSYNTHESIS O-ACETYL TRANSFERASE WBBJ-RELATED"/>
    <property type="match status" value="1"/>
</dbReference>
<proteinExistence type="predicted"/>
<protein>
    <submittedName>
        <fullName evidence="4">Acyltransferase</fullName>
    </submittedName>
</protein>
<keyword evidence="3 4" id="KW-0012">Acyltransferase</keyword>
<comment type="caution">
    <text evidence="4">The sequence shown here is derived from an EMBL/GenBank/DDBJ whole genome shotgun (WGS) entry which is preliminary data.</text>
</comment>
<dbReference type="SUPFAM" id="SSF51161">
    <property type="entry name" value="Trimeric LpxA-like enzymes"/>
    <property type="match status" value="1"/>
</dbReference>
<keyword evidence="1" id="KW-0808">Transferase</keyword>
<gene>
    <name evidence="4" type="ORF">G6M46_16310</name>
</gene>
<dbReference type="AlphaFoldDB" id="A0AA44F6X9"/>
<reference evidence="4" key="1">
    <citation type="journal article" date="2020" name="Science">
        <title>Unexpected conservation and global transmission of agrobacterial virulence plasmids.</title>
        <authorList>
            <person name="Weisberg A.J."/>
            <person name="Davis E.W. 2nd"/>
            <person name="Tabima J."/>
            <person name="Belcher M.S."/>
            <person name="Miller M."/>
            <person name="Kuo C.H."/>
            <person name="Loper J.E."/>
            <person name="Grunwald N.J."/>
            <person name="Putnam M.L."/>
            <person name="Chang J.H."/>
        </authorList>
    </citation>
    <scope>NUCLEOTIDE SEQUENCE</scope>
    <source>
        <strain evidence="4">17-1853-1a</strain>
    </source>
</reference>
<keyword evidence="2" id="KW-0677">Repeat</keyword>
<dbReference type="EMBL" id="JAAMAY010000027">
    <property type="protein sequence ID" value="NTC29699.1"/>
    <property type="molecule type" value="Genomic_DNA"/>
</dbReference>
<dbReference type="PANTHER" id="PTHR23416">
    <property type="entry name" value="SIALIC ACID SYNTHASE-RELATED"/>
    <property type="match status" value="1"/>
</dbReference>
<dbReference type="RefSeq" id="WP_174018899.1">
    <property type="nucleotide sequence ID" value="NZ_JAAMAW010000021.1"/>
</dbReference>